<accession>A0A9W8M3G4</accession>
<reference evidence="1" key="1">
    <citation type="submission" date="2022-07" db="EMBL/GenBank/DDBJ databases">
        <title>Phylogenomic reconstructions and comparative analyses of Kickxellomycotina fungi.</title>
        <authorList>
            <person name="Reynolds N.K."/>
            <person name="Stajich J.E."/>
            <person name="Barry K."/>
            <person name="Grigoriev I.V."/>
            <person name="Crous P."/>
            <person name="Smith M.E."/>
        </authorList>
    </citation>
    <scope>NUCLEOTIDE SEQUENCE</scope>
    <source>
        <strain evidence="1">RSA 476</strain>
    </source>
</reference>
<name>A0A9W8M3G4_9FUNG</name>
<protein>
    <submittedName>
        <fullName evidence="1">Uncharacterized protein</fullName>
    </submittedName>
</protein>
<gene>
    <name evidence="1" type="ORF">GGH94_006311</name>
</gene>
<comment type="caution">
    <text evidence="1">The sequence shown here is derived from an EMBL/GenBank/DDBJ whole genome shotgun (WGS) entry which is preliminary data.</text>
</comment>
<dbReference type="Proteomes" id="UP001140074">
    <property type="component" value="Unassembled WGS sequence"/>
</dbReference>
<keyword evidence="2" id="KW-1185">Reference proteome</keyword>
<evidence type="ECO:0000313" key="1">
    <source>
        <dbReference type="EMBL" id="KAJ2859051.1"/>
    </source>
</evidence>
<proteinExistence type="predicted"/>
<dbReference type="AlphaFoldDB" id="A0A9W8M3G4"/>
<sequence>MPILTACPDFASSVYTCIFRVYNIKLSDILDYDRSTPSSLQTSLGYARVSAHLYAKELKISVDVRGVYSGGALKVLSRRCFINHAFPMVRSIRFYLHLPSATEHQAFIAITSPDTDSSISTFVERIKHMAPMLKNISILLSPDDNRPHSPAQQLNILAAQLSHLAVDIAYNIRHQSVILDQKLCRLRRLAYVIFDSNEGGEQIMHLARRSASTLQFLDILLTTNIDTTDLIHNNDGSYVQYLCLHALKLRGYHDSDVPRQPVFPGAVPFPSLWRLDIGSMNPFGDDTAFMGNAATL</sequence>
<evidence type="ECO:0000313" key="2">
    <source>
        <dbReference type="Proteomes" id="UP001140074"/>
    </source>
</evidence>
<organism evidence="1 2">
    <name type="scientific">Coemansia aciculifera</name>
    <dbReference type="NCBI Taxonomy" id="417176"/>
    <lineage>
        <taxon>Eukaryota</taxon>
        <taxon>Fungi</taxon>
        <taxon>Fungi incertae sedis</taxon>
        <taxon>Zoopagomycota</taxon>
        <taxon>Kickxellomycotina</taxon>
        <taxon>Kickxellomycetes</taxon>
        <taxon>Kickxellales</taxon>
        <taxon>Kickxellaceae</taxon>
        <taxon>Coemansia</taxon>
    </lineage>
</organism>
<dbReference type="EMBL" id="JANBUY010000439">
    <property type="protein sequence ID" value="KAJ2859051.1"/>
    <property type="molecule type" value="Genomic_DNA"/>
</dbReference>